<keyword evidence="2" id="KW-1185">Reference proteome</keyword>
<proteinExistence type="predicted"/>
<name>A0A1N7LV99_9FLAO</name>
<dbReference type="Proteomes" id="UP000185839">
    <property type="component" value="Unassembled WGS sequence"/>
</dbReference>
<dbReference type="EMBL" id="FTOI01000006">
    <property type="protein sequence ID" value="SIS77621.1"/>
    <property type="molecule type" value="Genomic_DNA"/>
</dbReference>
<organism evidence="1 2">
    <name type="scientific">Kaistella chaponensis</name>
    <dbReference type="NCBI Taxonomy" id="713588"/>
    <lineage>
        <taxon>Bacteria</taxon>
        <taxon>Pseudomonadati</taxon>
        <taxon>Bacteroidota</taxon>
        <taxon>Flavobacteriia</taxon>
        <taxon>Flavobacteriales</taxon>
        <taxon>Weeksellaceae</taxon>
        <taxon>Chryseobacterium group</taxon>
        <taxon>Kaistella</taxon>
    </lineage>
</organism>
<protein>
    <submittedName>
        <fullName evidence="1">Uncharacterized protein</fullName>
    </submittedName>
</protein>
<accession>A0A1N7LV99</accession>
<dbReference type="AlphaFoldDB" id="A0A1N7LV99"/>
<gene>
    <name evidence="1" type="ORF">SAMN05421789_10699</name>
</gene>
<evidence type="ECO:0000313" key="2">
    <source>
        <dbReference type="Proteomes" id="UP000185839"/>
    </source>
</evidence>
<sequence>MLQILFKKGLVTARSFRNMILNFNKNDVNTILLKNLINPKSIGTQKGSAVLQKQASFTEEFIKIIVLFDTENGKNYKNQIANSKKK</sequence>
<evidence type="ECO:0000313" key="1">
    <source>
        <dbReference type="EMBL" id="SIS77621.1"/>
    </source>
</evidence>
<reference evidence="2" key="1">
    <citation type="submission" date="2017-01" db="EMBL/GenBank/DDBJ databases">
        <authorList>
            <person name="Varghese N."/>
            <person name="Submissions S."/>
        </authorList>
    </citation>
    <scope>NUCLEOTIDE SEQUENCE [LARGE SCALE GENOMIC DNA]</scope>
    <source>
        <strain evidence="2">DSM 23145</strain>
    </source>
</reference>